<keyword evidence="3" id="KW-0813">Transport</keyword>
<reference evidence="6 7" key="1">
    <citation type="submission" date="2024-01" db="EMBL/GenBank/DDBJ databases">
        <title>The genomes of 5 underutilized Papilionoideae crops provide insights into root nodulation and disease resistanc.</title>
        <authorList>
            <person name="Jiang F."/>
        </authorList>
    </citation>
    <scope>NUCLEOTIDE SEQUENCE [LARGE SCALE GENOMIC DNA]</scope>
    <source>
        <strain evidence="6">JINMINGXINNONG_FW02</strain>
        <tissue evidence="6">Leaves</tissue>
    </source>
</reference>
<keyword evidence="5" id="KW-0406">Ion transport</keyword>
<dbReference type="PANTHER" id="PTHR12713:SF11">
    <property type="entry name" value="V-TYPE PROTON ATPASE SUBUNIT G"/>
    <property type="match status" value="1"/>
</dbReference>
<dbReference type="GO" id="GO:0000221">
    <property type="term" value="C:vacuolar proton-transporting V-type ATPase, V1 domain"/>
    <property type="evidence" value="ECO:0007669"/>
    <property type="project" value="TreeGrafter"/>
</dbReference>
<dbReference type="InterPro" id="IPR005124">
    <property type="entry name" value="V-ATPase_G"/>
</dbReference>
<gene>
    <name evidence="6" type="ORF">VNO80_04081</name>
</gene>
<dbReference type="GO" id="GO:0046961">
    <property type="term" value="F:proton-transporting ATPase activity, rotational mechanism"/>
    <property type="evidence" value="ECO:0007669"/>
    <property type="project" value="InterPro"/>
</dbReference>
<comment type="function">
    <text evidence="1">Catalytic subunit of the peripheral V1 complex of vacuolar ATPase (V-ATPase). V-ATPase is responsible for acidifying a variety of intracellular compartments in eukaryotic cells.</text>
</comment>
<evidence type="ECO:0000256" key="1">
    <source>
        <dbReference type="ARBA" id="ARBA00003847"/>
    </source>
</evidence>
<comment type="similarity">
    <text evidence="2">Belongs to the V-ATPase G subunit family.</text>
</comment>
<organism evidence="6 7">
    <name type="scientific">Phaseolus coccineus</name>
    <name type="common">Scarlet runner bean</name>
    <name type="synonym">Phaseolus multiflorus</name>
    <dbReference type="NCBI Taxonomy" id="3886"/>
    <lineage>
        <taxon>Eukaryota</taxon>
        <taxon>Viridiplantae</taxon>
        <taxon>Streptophyta</taxon>
        <taxon>Embryophyta</taxon>
        <taxon>Tracheophyta</taxon>
        <taxon>Spermatophyta</taxon>
        <taxon>Magnoliopsida</taxon>
        <taxon>eudicotyledons</taxon>
        <taxon>Gunneridae</taxon>
        <taxon>Pentapetalae</taxon>
        <taxon>rosids</taxon>
        <taxon>fabids</taxon>
        <taxon>Fabales</taxon>
        <taxon>Fabaceae</taxon>
        <taxon>Papilionoideae</taxon>
        <taxon>50 kb inversion clade</taxon>
        <taxon>NPAAA clade</taxon>
        <taxon>indigoferoid/millettioid clade</taxon>
        <taxon>Phaseoleae</taxon>
        <taxon>Phaseolus</taxon>
    </lineage>
</organism>
<name>A0AAN9RJE4_PHACN</name>
<dbReference type="EMBL" id="JAYMYR010000002">
    <property type="protein sequence ID" value="KAK7378635.1"/>
    <property type="molecule type" value="Genomic_DNA"/>
</dbReference>
<keyword evidence="7" id="KW-1185">Reference proteome</keyword>
<evidence type="ECO:0000256" key="2">
    <source>
        <dbReference type="ARBA" id="ARBA00010066"/>
    </source>
</evidence>
<dbReference type="GO" id="GO:0016887">
    <property type="term" value="F:ATP hydrolysis activity"/>
    <property type="evidence" value="ECO:0007669"/>
    <property type="project" value="TreeGrafter"/>
</dbReference>
<protein>
    <submittedName>
        <fullName evidence="6">Uncharacterized protein</fullName>
    </submittedName>
</protein>
<comment type="caution">
    <text evidence="6">The sequence shown here is derived from an EMBL/GenBank/DDBJ whole genome shotgun (WGS) entry which is preliminary data.</text>
</comment>
<evidence type="ECO:0000256" key="3">
    <source>
        <dbReference type="ARBA" id="ARBA00022448"/>
    </source>
</evidence>
<dbReference type="PANTHER" id="PTHR12713">
    <property type="entry name" value="VACUOLAR ATP SYNTHASE SUBUNIT G"/>
    <property type="match status" value="1"/>
</dbReference>
<sequence>MASNRGQSRIQQLLAAEQEAQRLSMLRRMSSGDPGANVKRLEVDTGAKIHHLKTEAGMVSGDVVTLLLKLLRRITLTVCIEESWNQ</sequence>
<dbReference type="Proteomes" id="UP001374584">
    <property type="component" value="Unassembled WGS sequence"/>
</dbReference>
<dbReference type="AlphaFoldDB" id="A0AAN9RJE4"/>
<evidence type="ECO:0000256" key="4">
    <source>
        <dbReference type="ARBA" id="ARBA00022781"/>
    </source>
</evidence>
<accession>A0AAN9RJE4</accession>
<evidence type="ECO:0000313" key="7">
    <source>
        <dbReference type="Proteomes" id="UP001374584"/>
    </source>
</evidence>
<keyword evidence="4" id="KW-0375">Hydrogen ion transport</keyword>
<evidence type="ECO:0000256" key="5">
    <source>
        <dbReference type="ARBA" id="ARBA00023065"/>
    </source>
</evidence>
<proteinExistence type="inferred from homology"/>
<evidence type="ECO:0000313" key="6">
    <source>
        <dbReference type="EMBL" id="KAK7378635.1"/>
    </source>
</evidence>